<keyword evidence="3" id="KW-1185">Reference proteome</keyword>
<sequence>MNVARSSFRILARPAAIRQIHSTPAFFAKKKKVQAAALADDFFDDEEQWGVVEDLIPTTPEPKSKTKAAPTPSPVVASTSVEKKPDERRLTPGQRLHRFNTLVGFVRPRIGRHPTKRTPLVRRTVFPQLIQLSTMPEHLHTIAELMAVWKEGRLGTQGRARLGPDGHPKGAHPFDEPTSELFARRCAELGIPEHALAVFGSFATYALPLTLPAARRLLHALLAAQRPLADIATATALYPTYGLPPATEDLPSCALLLAAGLRELKSAGAGTEGAKGEDGAVVEEATESEGTHKAAPAHHKTAEALVYALLPTLQTHLAATPPMPESRDVRDKTVRGWLKGVTRDLNEFLQGRGRERAWLEGWMVRSRFIATPSTQ</sequence>
<evidence type="ECO:0000313" key="3">
    <source>
        <dbReference type="Proteomes" id="UP001215280"/>
    </source>
</evidence>
<reference evidence="2" key="1">
    <citation type="submission" date="2023-03" db="EMBL/GenBank/DDBJ databases">
        <title>Massive genome expansion in bonnet fungi (Mycena s.s.) driven by repeated elements and novel gene families across ecological guilds.</title>
        <authorList>
            <consortium name="Lawrence Berkeley National Laboratory"/>
            <person name="Harder C.B."/>
            <person name="Miyauchi S."/>
            <person name="Viragh M."/>
            <person name="Kuo A."/>
            <person name="Thoen E."/>
            <person name="Andreopoulos B."/>
            <person name="Lu D."/>
            <person name="Skrede I."/>
            <person name="Drula E."/>
            <person name="Henrissat B."/>
            <person name="Morin E."/>
            <person name="Kohler A."/>
            <person name="Barry K."/>
            <person name="LaButti K."/>
            <person name="Morin E."/>
            <person name="Salamov A."/>
            <person name="Lipzen A."/>
            <person name="Mereny Z."/>
            <person name="Hegedus B."/>
            <person name="Baldrian P."/>
            <person name="Stursova M."/>
            <person name="Weitz H."/>
            <person name="Taylor A."/>
            <person name="Grigoriev I.V."/>
            <person name="Nagy L.G."/>
            <person name="Martin F."/>
            <person name="Kauserud H."/>
        </authorList>
    </citation>
    <scope>NUCLEOTIDE SEQUENCE</scope>
    <source>
        <strain evidence="2">CBHHK188m</strain>
    </source>
</reference>
<gene>
    <name evidence="2" type="ORF">DFH07DRAFT_560637</name>
</gene>
<evidence type="ECO:0000256" key="1">
    <source>
        <dbReference type="SAM" id="MobiDB-lite"/>
    </source>
</evidence>
<protein>
    <submittedName>
        <fullName evidence="2">Uncharacterized protein</fullName>
    </submittedName>
</protein>
<dbReference type="Proteomes" id="UP001215280">
    <property type="component" value="Unassembled WGS sequence"/>
</dbReference>
<accession>A0AAD7N7C9</accession>
<organism evidence="2 3">
    <name type="scientific">Mycena maculata</name>
    <dbReference type="NCBI Taxonomy" id="230809"/>
    <lineage>
        <taxon>Eukaryota</taxon>
        <taxon>Fungi</taxon>
        <taxon>Dikarya</taxon>
        <taxon>Basidiomycota</taxon>
        <taxon>Agaricomycotina</taxon>
        <taxon>Agaricomycetes</taxon>
        <taxon>Agaricomycetidae</taxon>
        <taxon>Agaricales</taxon>
        <taxon>Marasmiineae</taxon>
        <taxon>Mycenaceae</taxon>
        <taxon>Mycena</taxon>
    </lineage>
</organism>
<dbReference type="AlphaFoldDB" id="A0AAD7N7C9"/>
<evidence type="ECO:0000313" key="2">
    <source>
        <dbReference type="EMBL" id="KAJ7748747.1"/>
    </source>
</evidence>
<name>A0AAD7N7C9_9AGAR</name>
<feature type="region of interest" description="Disordered" evidence="1">
    <location>
        <begin position="56"/>
        <end position="89"/>
    </location>
</feature>
<dbReference type="EMBL" id="JARJLG010000088">
    <property type="protein sequence ID" value="KAJ7748747.1"/>
    <property type="molecule type" value="Genomic_DNA"/>
</dbReference>
<comment type="caution">
    <text evidence="2">The sequence shown here is derived from an EMBL/GenBank/DDBJ whole genome shotgun (WGS) entry which is preliminary data.</text>
</comment>
<proteinExistence type="predicted"/>